<evidence type="ECO:0000313" key="3">
    <source>
        <dbReference type="Proteomes" id="UP001432322"/>
    </source>
</evidence>
<dbReference type="Proteomes" id="UP001432322">
    <property type="component" value="Unassembled WGS sequence"/>
</dbReference>
<proteinExistence type="predicted"/>
<reference evidence="2" key="1">
    <citation type="submission" date="2023-10" db="EMBL/GenBank/DDBJ databases">
        <title>Genome assembly of Pristionchus species.</title>
        <authorList>
            <person name="Yoshida K."/>
            <person name="Sommer R.J."/>
        </authorList>
    </citation>
    <scope>NUCLEOTIDE SEQUENCE</scope>
    <source>
        <strain evidence="2">RS5133</strain>
    </source>
</reference>
<comment type="caution">
    <text evidence="2">The sequence shown here is derived from an EMBL/GenBank/DDBJ whole genome shotgun (WGS) entry which is preliminary data.</text>
</comment>
<keyword evidence="3" id="KW-1185">Reference proteome</keyword>
<accession>A0AAV5WV06</accession>
<organism evidence="2 3">
    <name type="scientific">Pristionchus fissidentatus</name>
    <dbReference type="NCBI Taxonomy" id="1538716"/>
    <lineage>
        <taxon>Eukaryota</taxon>
        <taxon>Metazoa</taxon>
        <taxon>Ecdysozoa</taxon>
        <taxon>Nematoda</taxon>
        <taxon>Chromadorea</taxon>
        <taxon>Rhabditida</taxon>
        <taxon>Rhabditina</taxon>
        <taxon>Diplogasteromorpha</taxon>
        <taxon>Diplogasteroidea</taxon>
        <taxon>Neodiplogasteridae</taxon>
        <taxon>Pristionchus</taxon>
    </lineage>
</organism>
<feature type="non-terminal residue" evidence="2">
    <location>
        <position position="113"/>
    </location>
</feature>
<dbReference type="EMBL" id="BTSY01000006">
    <property type="protein sequence ID" value="GMT34063.1"/>
    <property type="molecule type" value="Genomic_DNA"/>
</dbReference>
<name>A0AAV5WV06_9BILA</name>
<sequence>MIDIRIAAAIVSTYIRLLLATPIRWFQHGWRDFTGYPSLDIMNIVESELTPRSVARLVITMKDQRPSISINSQVLRPFSLRLLERQQMERERQWRDEQMRQIAAMQRDEREKD</sequence>
<feature type="region of interest" description="Disordered" evidence="1">
    <location>
        <begin position="94"/>
        <end position="113"/>
    </location>
</feature>
<dbReference type="AlphaFoldDB" id="A0AAV5WV06"/>
<evidence type="ECO:0000256" key="1">
    <source>
        <dbReference type="SAM" id="MobiDB-lite"/>
    </source>
</evidence>
<protein>
    <submittedName>
        <fullName evidence="2">Uncharacterized protein</fullName>
    </submittedName>
</protein>
<evidence type="ECO:0000313" key="2">
    <source>
        <dbReference type="EMBL" id="GMT34063.1"/>
    </source>
</evidence>
<gene>
    <name evidence="2" type="ORF">PFISCL1PPCAC_25360</name>
</gene>